<keyword evidence="9" id="KW-0519">Myristate</keyword>
<dbReference type="FunFam" id="2.30.30.40:FF:000095">
    <property type="entry name" value="Tyrosine-protein kinase"/>
    <property type="match status" value="1"/>
</dbReference>
<proteinExistence type="inferred from homology"/>
<dbReference type="SUPFAM" id="SSF55550">
    <property type="entry name" value="SH2 domain"/>
    <property type="match status" value="1"/>
</dbReference>
<dbReference type="SUPFAM" id="SSF50044">
    <property type="entry name" value="SH3-domain"/>
    <property type="match status" value="1"/>
</dbReference>
<keyword evidence="5" id="KW-1003">Cell membrane</keyword>
<dbReference type="Pfam" id="PF00017">
    <property type="entry name" value="SH2"/>
    <property type="match status" value="1"/>
</dbReference>
<evidence type="ECO:0000256" key="14">
    <source>
        <dbReference type="ARBA" id="ARBA00022999"/>
    </source>
</evidence>
<feature type="domain" description="SH3" evidence="26">
    <location>
        <begin position="199"/>
        <end position="259"/>
    </location>
</feature>
<dbReference type="InterPro" id="IPR050198">
    <property type="entry name" value="Non-receptor_tyrosine_kinases"/>
</dbReference>
<feature type="binding site" evidence="22">
    <location>
        <position position="411"/>
    </location>
    <ligand>
        <name>ATP</name>
        <dbReference type="ChEBI" id="CHEBI:30616"/>
    </ligand>
</feature>
<dbReference type="FunFam" id="3.30.200.20:FF:000036">
    <property type="entry name" value="Tyrosine-protein kinase"/>
    <property type="match status" value="1"/>
</dbReference>
<evidence type="ECO:0000256" key="22">
    <source>
        <dbReference type="PROSITE-ProRule" id="PRU10141"/>
    </source>
</evidence>
<feature type="compositionally biased region" description="Basic and acidic residues" evidence="24">
    <location>
        <begin position="106"/>
        <end position="123"/>
    </location>
</feature>
<keyword evidence="14 20" id="KW-0727">SH2 domain</keyword>
<evidence type="ECO:0000256" key="9">
    <source>
        <dbReference type="ARBA" id="ARBA00022707"/>
    </source>
</evidence>
<dbReference type="SMART" id="SM00219">
    <property type="entry name" value="TyrKc"/>
    <property type="match status" value="1"/>
</dbReference>
<dbReference type="PROSITE" id="PS50002">
    <property type="entry name" value="SH3"/>
    <property type="match status" value="1"/>
</dbReference>
<evidence type="ECO:0000256" key="5">
    <source>
        <dbReference type="ARBA" id="ARBA00022475"/>
    </source>
</evidence>
<evidence type="ECO:0000256" key="10">
    <source>
        <dbReference type="ARBA" id="ARBA00022741"/>
    </source>
</evidence>
<evidence type="ECO:0000256" key="16">
    <source>
        <dbReference type="ARBA" id="ARBA00023137"/>
    </source>
</evidence>
<keyword evidence="17" id="KW-0564">Palmitate</keyword>
<dbReference type="InterPro" id="IPR011009">
    <property type="entry name" value="Kinase-like_dom_sf"/>
</dbReference>
<reference evidence="28" key="1">
    <citation type="submission" date="2020-03" db="EMBL/GenBank/DDBJ databases">
        <title>Studies in the Genomics of Life Span.</title>
        <authorList>
            <person name="Glass D."/>
        </authorList>
    </citation>
    <scope>NUCLEOTIDE SEQUENCE</scope>
    <source>
        <strain evidence="28">LTLLF</strain>
        <tissue evidence="28">Muscle</tissue>
    </source>
</reference>
<dbReference type="FunFam" id="1.10.510.10:FF:000004">
    <property type="entry name" value="Tyrosine-protein kinase"/>
    <property type="match status" value="1"/>
</dbReference>
<evidence type="ECO:0000256" key="3">
    <source>
        <dbReference type="ARBA" id="ARBA00004635"/>
    </source>
</evidence>
<dbReference type="Gene3D" id="3.30.200.20">
    <property type="entry name" value="Phosphorylase Kinase, domain 1"/>
    <property type="match status" value="1"/>
</dbReference>
<dbReference type="PANTHER" id="PTHR24418">
    <property type="entry name" value="TYROSINE-PROTEIN KINASE"/>
    <property type="match status" value="1"/>
</dbReference>
<dbReference type="EMBL" id="JAATJU010022523">
    <property type="protein sequence ID" value="KAH0510375.1"/>
    <property type="molecule type" value="Genomic_DNA"/>
</dbReference>
<evidence type="ECO:0000256" key="7">
    <source>
        <dbReference type="ARBA" id="ARBA00022553"/>
    </source>
</evidence>
<evidence type="ECO:0000256" key="8">
    <source>
        <dbReference type="ARBA" id="ARBA00022679"/>
    </source>
</evidence>
<evidence type="ECO:0000256" key="2">
    <source>
        <dbReference type="ARBA" id="ARBA00004496"/>
    </source>
</evidence>
<dbReference type="InterPro" id="IPR001452">
    <property type="entry name" value="SH3_domain"/>
</dbReference>
<evidence type="ECO:0000256" key="18">
    <source>
        <dbReference type="ARBA" id="ARBA00023288"/>
    </source>
</evidence>
<feature type="region of interest" description="Disordered" evidence="24">
    <location>
        <begin position="158"/>
        <end position="194"/>
    </location>
</feature>
<feature type="domain" description="Protein kinase" evidence="27">
    <location>
        <begin position="383"/>
        <end position="631"/>
    </location>
</feature>
<comment type="caution">
    <text evidence="28">The sequence shown here is derived from an EMBL/GenBank/DDBJ whole genome shotgun (WGS) entry which is preliminary data.</text>
</comment>
<dbReference type="PRINTS" id="PR00109">
    <property type="entry name" value="TYRKINASE"/>
</dbReference>
<dbReference type="PROSITE" id="PS00109">
    <property type="entry name" value="PROTEIN_KINASE_TYR"/>
    <property type="match status" value="1"/>
</dbReference>
<dbReference type="FunFam" id="3.30.505.10:FF:000010">
    <property type="entry name" value="Tyrosine-protein kinase"/>
    <property type="match status" value="1"/>
</dbReference>
<dbReference type="Proteomes" id="UP000710432">
    <property type="component" value="Unassembled WGS sequence"/>
</dbReference>
<evidence type="ECO:0000256" key="11">
    <source>
        <dbReference type="ARBA" id="ARBA00022777"/>
    </source>
</evidence>
<dbReference type="AlphaFoldDB" id="A0A8J6GFM3"/>
<evidence type="ECO:0000259" key="26">
    <source>
        <dbReference type="PROSITE" id="PS50002"/>
    </source>
</evidence>
<dbReference type="SUPFAM" id="SSF56112">
    <property type="entry name" value="Protein kinase-like (PK-like)"/>
    <property type="match status" value="1"/>
</dbReference>
<keyword evidence="12 22" id="KW-0067">ATP-binding</keyword>
<evidence type="ECO:0000259" key="25">
    <source>
        <dbReference type="PROSITE" id="PS50001"/>
    </source>
</evidence>
<evidence type="ECO:0000256" key="12">
    <source>
        <dbReference type="ARBA" id="ARBA00022840"/>
    </source>
</evidence>
<dbReference type="InterPro" id="IPR001245">
    <property type="entry name" value="Ser-Thr/Tyr_kinase_cat_dom"/>
</dbReference>
<dbReference type="InterPro" id="IPR017441">
    <property type="entry name" value="Protein_kinase_ATP_BS"/>
</dbReference>
<evidence type="ECO:0000256" key="4">
    <source>
        <dbReference type="ARBA" id="ARBA00022443"/>
    </source>
</evidence>
<dbReference type="PRINTS" id="PR00452">
    <property type="entry name" value="SH3DOMAIN"/>
</dbReference>
<evidence type="ECO:0000256" key="23">
    <source>
        <dbReference type="RuleBase" id="RU362096"/>
    </source>
</evidence>
<evidence type="ECO:0000259" key="27">
    <source>
        <dbReference type="PROSITE" id="PS50011"/>
    </source>
</evidence>
<dbReference type="Pfam" id="PF00018">
    <property type="entry name" value="SH3_1"/>
    <property type="match status" value="1"/>
</dbReference>
<comment type="similarity">
    <text evidence="23">Belongs to the protein kinase superfamily. Tyr protein kinase family.</text>
</comment>
<feature type="region of interest" description="Disordered" evidence="24">
    <location>
        <begin position="88"/>
        <end position="124"/>
    </location>
</feature>
<comment type="catalytic activity">
    <reaction evidence="19 23">
        <text>L-tyrosyl-[protein] + ATP = O-phospho-L-tyrosyl-[protein] + ADP + H(+)</text>
        <dbReference type="Rhea" id="RHEA:10596"/>
        <dbReference type="Rhea" id="RHEA-COMP:10136"/>
        <dbReference type="Rhea" id="RHEA-COMP:20101"/>
        <dbReference type="ChEBI" id="CHEBI:15378"/>
        <dbReference type="ChEBI" id="CHEBI:30616"/>
        <dbReference type="ChEBI" id="CHEBI:46858"/>
        <dbReference type="ChEBI" id="CHEBI:61978"/>
        <dbReference type="ChEBI" id="CHEBI:456216"/>
        <dbReference type="EC" id="2.7.10.2"/>
    </reaction>
</comment>
<keyword evidence="8 23" id="KW-0808">Transferase</keyword>
<dbReference type="GO" id="GO:0005737">
    <property type="term" value="C:cytoplasm"/>
    <property type="evidence" value="ECO:0007669"/>
    <property type="project" value="UniProtKB-SubCell"/>
</dbReference>
<evidence type="ECO:0000256" key="6">
    <source>
        <dbReference type="ARBA" id="ARBA00022490"/>
    </source>
</evidence>
<feature type="domain" description="SH2" evidence="25">
    <location>
        <begin position="265"/>
        <end position="362"/>
    </location>
</feature>
<dbReference type="InterPro" id="IPR035851">
    <property type="entry name" value="HCK_SH2"/>
</dbReference>
<dbReference type="PROSITE" id="PS50011">
    <property type="entry name" value="PROTEIN_KINASE_DOM"/>
    <property type="match status" value="1"/>
</dbReference>
<name>A0A8J6GFM3_MICOH</name>
<evidence type="ECO:0000256" key="19">
    <source>
        <dbReference type="ARBA" id="ARBA00051245"/>
    </source>
</evidence>
<keyword evidence="16 23" id="KW-0829">Tyrosine-protein kinase</keyword>
<keyword evidence="10 22" id="KW-0547">Nucleotide-binding</keyword>
<evidence type="ECO:0000256" key="17">
    <source>
        <dbReference type="ARBA" id="ARBA00023139"/>
    </source>
</evidence>
<dbReference type="InterPro" id="IPR008266">
    <property type="entry name" value="Tyr_kinase_AS"/>
</dbReference>
<evidence type="ECO:0000256" key="13">
    <source>
        <dbReference type="ARBA" id="ARBA00022843"/>
    </source>
</evidence>
<dbReference type="InterPro" id="IPR000719">
    <property type="entry name" value="Prot_kinase_dom"/>
</dbReference>
<dbReference type="InterPro" id="IPR036028">
    <property type="entry name" value="SH3-like_dom_sf"/>
</dbReference>
<keyword evidence="4 21" id="KW-0728">SH3 domain</keyword>
<dbReference type="Pfam" id="PF07714">
    <property type="entry name" value="PK_Tyr_Ser-Thr"/>
    <property type="match status" value="1"/>
</dbReference>
<dbReference type="EC" id="2.7.10.2" evidence="23"/>
<dbReference type="Gene3D" id="3.30.505.10">
    <property type="entry name" value="SH2 domain"/>
    <property type="match status" value="1"/>
</dbReference>
<evidence type="ECO:0000256" key="20">
    <source>
        <dbReference type="PROSITE-ProRule" id="PRU00191"/>
    </source>
</evidence>
<dbReference type="SMART" id="SM00252">
    <property type="entry name" value="SH2"/>
    <property type="match status" value="1"/>
</dbReference>
<dbReference type="InterPro" id="IPR020635">
    <property type="entry name" value="Tyr_kinase_cat_dom"/>
</dbReference>
<dbReference type="InterPro" id="IPR000980">
    <property type="entry name" value="SH2"/>
</dbReference>
<keyword evidence="6" id="KW-0963">Cytoplasm</keyword>
<keyword evidence="15" id="KW-0472">Membrane</keyword>
<feature type="compositionally biased region" description="Polar residues" evidence="24">
    <location>
        <begin position="179"/>
        <end position="191"/>
    </location>
</feature>
<evidence type="ECO:0000256" key="21">
    <source>
        <dbReference type="PROSITE-ProRule" id="PRU00192"/>
    </source>
</evidence>
<organism evidence="28 29">
    <name type="scientific">Microtus ochrogaster</name>
    <name type="common">Prairie vole</name>
    <dbReference type="NCBI Taxonomy" id="79684"/>
    <lineage>
        <taxon>Eukaryota</taxon>
        <taxon>Metazoa</taxon>
        <taxon>Chordata</taxon>
        <taxon>Craniata</taxon>
        <taxon>Vertebrata</taxon>
        <taxon>Euteleostomi</taxon>
        <taxon>Mammalia</taxon>
        <taxon>Eutheria</taxon>
        <taxon>Euarchontoglires</taxon>
        <taxon>Glires</taxon>
        <taxon>Rodentia</taxon>
        <taxon>Myomorpha</taxon>
        <taxon>Muroidea</taxon>
        <taxon>Cricetidae</taxon>
        <taxon>Arvicolinae</taxon>
        <taxon>Microtus</taxon>
    </lineage>
</organism>
<evidence type="ECO:0000313" key="29">
    <source>
        <dbReference type="Proteomes" id="UP000710432"/>
    </source>
</evidence>
<dbReference type="PRINTS" id="PR00401">
    <property type="entry name" value="SH2DOMAIN"/>
</dbReference>
<dbReference type="Gene3D" id="2.30.30.40">
    <property type="entry name" value="SH3 Domains"/>
    <property type="match status" value="1"/>
</dbReference>
<keyword evidence="7" id="KW-0597">Phosphoprotein</keyword>
<sequence length="642" mass="71852">MASESLRVAASSLCSPRCLSKGWKGSRVAGTNDFDPFGEPSQPPQTASLRRLLHACDSWAARDRGAGGSFELRGSGLPARRGAGAQVSGVVGWNPENPRSLGAKELGSRESCRRGEQRRDSPRSNRLVVGCAVDSGWRGVQVARMGCMKSKFLRDGSKVSKTEPSAYQKGPVYVPDPTSPSKLGPSNNNSMPPGFVEGSEDVVVVALYDYEAIHREDLSFQKGDQMVVLEESGEWWRARSLATRKEGYIPSNYVARVNSLETEEWFFKGTSRKDAERQLLAPGNVLGSFMIRDSETTKGSYSLSVRDCDPQHGDTVKHYKIRTLDSGGFYISPRSTFSSLQELVAHYKKGKDGLCQKLSVPCVSPKPQKPWEKDAWEIPRESLQMEKKLGAGQFGEVWMATYNKHTKVAVKTMKPGSMSVEAFLAEANLMKTLQHDKLVKLHAVVTQEPIFIVTEFMAKGSLLEFLKTEEGSKQPLPKLIDFSAQISEGMAFIEQRNYIHRDLRAANILVSASLVCKIADFGLARVIEDNEYTAREGAKFPIKWTAPEAINFGSFTIKSDVWSFGILLMEIVTYGRIPYPEVIRALEHGYRMPRPEHCPEEFYNIMTRCWKNRPEERPTFEYIQSVLDDFYTATESQYQQQP</sequence>
<keyword evidence="11 23" id="KW-0418">Kinase</keyword>
<evidence type="ECO:0000256" key="1">
    <source>
        <dbReference type="ARBA" id="ARBA00004236"/>
    </source>
</evidence>
<dbReference type="GO" id="GO:0005886">
    <property type="term" value="C:plasma membrane"/>
    <property type="evidence" value="ECO:0007669"/>
    <property type="project" value="UniProtKB-SubCell"/>
</dbReference>
<dbReference type="PROSITE" id="PS00107">
    <property type="entry name" value="PROTEIN_KINASE_ATP"/>
    <property type="match status" value="1"/>
</dbReference>
<dbReference type="GO" id="GO:0005524">
    <property type="term" value="F:ATP binding"/>
    <property type="evidence" value="ECO:0007669"/>
    <property type="project" value="UniProtKB-UniRule"/>
</dbReference>
<dbReference type="PROSITE" id="PS50001">
    <property type="entry name" value="SH2"/>
    <property type="match status" value="1"/>
</dbReference>
<comment type="subcellular location">
    <subcellularLocation>
        <location evidence="1">Cell membrane</location>
    </subcellularLocation>
    <subcellularLocation>
        <location evidence="2">Cytoplasm</location>
    </subcellularLocation>
    <subcellularLocation>
        <location evidence="3">Membrane</location>
        <topology evidence="3">Lipid-anchor</topology>
    </subcellularLocation>
</comment>
<dbReference type="GO" id="GO:0004715">
    <property type="term" value="F:non-membrane spanning protein tyrosine kinase activity"/>
    <property type="evidence" value="ECO:0007669"/>
    <property type="project" value="UniProtKB-EC"/>
</dbReference>
<evidence type="ECO:0000256" key="24">
    <source>
        <dbReference type="SAM" id="MobiDB-lite"/>
    </source>
</evidence>
<gene>
    <name evidence="28" type="ORF">LTLLF_155125</name>
</gene>
<evidence type="ECO:0000313" key="28">
    <source>
        <dbReference type="EMBL" id="KAH0510375.1"/>
    </source>
</evidence>
<dbReference type="SMART" id="SM00326">
    <property type="entry name" value="SH3"/>
    <property type="match status" value="1"/>
</dbReference>
<dbReference type="InterPro" id="IPR036860">
    <property type="entry name" value="SH2_dom_sf"/>
</dbReference>
<keyword evidence="13" id="KW-0832">Ubl conjugation</keyword>
<dbReference type="Gene3D" id="1.10.510.10">
    <property type="entry name" value="Transferase(Phosphotransferase) domain 1"/>
    <property type="match status" value="1"/>
</dbReference>
<evidence type="ECO:0000256" key="15">
    <source>
        <dbReference type="ARBA" id="ARBA00023136"/>
    </source>
</evidence>
<dbReference type="CDD" id="cd10363">
    <property type="entry name" value="SH2_Src_HCK"/>
    <property type="match status" value="1"/>
</dbReference>
<accession>A0A8J6GFM3</accession>
<keyword evidence="18" id="KW-0449">Lipoprotein</keyword>
<protein>
    <recommendedName>
        <fullName evidence="23">Tyrosine-protein kinase</fullName>
        <ecNumber evidence="23">2.7.10.2</ecNumber>
    </recommendedName>
</protein>